<keyword evidence="3" id="KW-1185">Reference proteome</keyword>
<evidence type="ECO:0000313" key="3">
    <source>
        <dbReference type="Proteomes" id="UP000826722"/>
    </source>
</evidence>
<keyword evidence="1" id="KW-1133">Transmembrane helix</keyword>
<gene>
    <name evidence="2" type="ORF">ZMTM_03640</name>
</gene>
<dbReference type="Proteomes" id="UP000826722">
    <property type="component" value="Chromosome"/>
</dbReference>
<organism evidence="2 3">
    <name type="scientific">Methyloradius palustris</name>
    <dbReference type="NCBI Taxonomy" id="2778876"/>
    <lineage>
        <taxon>Bacteria</taxon>
        <taxon>Pseudomonadati</taxon>
        <taxon>Pseudomonadota</taxon>
        <taxon>Betaproteobacteria</taxon>
        <taxon>Nitrosomonadales</taxon>
        <taxon>Methylophilaceae</taxon>
        <taxon>Methyloradius</taxon>
    </lineage>
</organism>
<dbReference type="EMBL" id="AP024110">
    <property type="protein sequence ID" value="BCM24105.1"/>
    <property type="molecule type" value="Genomic_DNA"/>
</dbReference>
<reference evidence="2" key="1">
    <citation type="journal article" date="2021" name="Arch. Microbiol.">
        <title>Methyloradius palustris gen. nov., sp. nov., a methanol-oxidizing bacterium isolated from snow.</title>
        <authorList>
            <person name="Miyadera T."/>
            <person name="Kojima H."/>
            <person name="Fukui M."/>
        </authorList>
    </citation>
    <scope>NUCLEOTIDE SEQUENCE</scope>
    <source>
        <strain evidence="2">Zm11</strain>
    </source>
</reference>
<dbReference type="AlphaFoldDB" id="A0A8D5G1S6"/>
<protein>
    <submittedName>
        <fullName evidence="2">Uncharacterized protein</fullName>
    </submittedName>
</protein>
<keyword evidence="1" id="KW-0472">Membrane</keyword>
<evidence type="ECO:0000313" key="2">
    <source>
        <dbReference type="EMBL" id="BCM24105.1"/>
    </source>
</evidence>
<sequence length="111" mass="12469">MLKNIKSIVIFFVLACSIFYMFMQLGQYVGKKKLESQYPLVSSLIGEPATWDSKEKELMAYLLPKCKAENESGNTERMKSCWEGRAAAIPDGGNSAKTLNALLDKQLQNKK</sequence>
<dbReference type="KEGG" id="mpau:ZMTM_03640"/>
<evidence type="ECO:0000256" key="1">
    <source>
        <dbReference type="SAM" id="Phobius"/>
    </source>
</evidence>
<dbReference type="RefSeq" id="WP_221764662.1">
    <property type="nucleotide sequence ID" value="NZ_AP024110.1"/>
</dbReference>
<name>A0A8D5G1S6_9PROT</name>
<keyword evidence="1" id="KW-0812">Transmembrane</keyword>
<accession>A0A8D5G1S6</accession>
<proteinExistence type="predicted"/>
<feature type="transmembrane region" description="Helical" evidence="1">
    <location>
        <begin position="6"/>
        <end position="23"/>
    </location>
</feature>